<dbReference type="STRING" id="1797532.A2729_02110"/>
<dbReference type="Gene3D" id="3.40.50.2000">
    <property type="entry name" value="Glycogen Phosphorylase B"/>
    <property type="match status" value="2"/>
</dbReference>
<dbReference type="Proteomes" id="UP000178930">
    <property type="component" value="Unassembled WGS sequence"/>
</dbReference>
<comment type="caution">
    <text evidence="3">The sequence shown here is derived from an EMBL/GenBank/DDBJ whole genome shotgun (WGS) entry which is preliminary data.</text>
</comment>
<organism evidence="3 4">
    <name type="scientific">Candidatus Buchananbacteria bacterium RIFCSPHIGHO2_01_FULL_39_14</name>
    <dbReference type="NCBI Taxonomy" id="1797532"/>
    <lineage>
        <taxon>Bacteria</taxon>
        <taxon>Candidatus Buchananiibacteriota</taxon>
    </lineage>
</organism>
<dbReference type="GO" id="GO:0016758">
    <property type="term" value="F:hexosyltransferase activity"/>
    <property type="evidence" value="ECO:0007669"/>
    <property type="project" value="TreeGrafter"/>
</dbReference>
<dbReference type="Pfam" id="PF13439">
    <property type="entry name" value="Glyco_transf_4"/>
    <property type="match status" value="1"/>
</dbReference>
<dbReference type="EMBL" id="MHIB01000016">
    <property type="protein sequence ID" value="OGY44435.1"/>
    <property type="molecule type" value="Genomic_DNA"/>
</dbReference>
<dbReference type="AlphaFoldDB" id="A0A1G1XWH6"/>
<accession>A0A1G1XWH6</accession>
<feature type="domain" description="Glycosyltransferase subfamily 4-like N-terminal" evidence="2">
    <location>
        <begin position="17"/>
        <end position="185"/>
    </location>
</feature>
<dbReference type="PANTHER" id="PTHR45947">
    <property type="entry name" value="SULFOQUINOVOSYL TRANSFERASE SQD2"/>
    <property type="match status" value="1"/>
</dbReference>
<dbReference type="CDD" id="cd03801">
    <property type="entry name" value="GT4_PimA-like"/>
    <property type="match status" value="1"/>
</dbReference>
<evidence type="ECO:0000259" key="2">
    <source>
        <dbReference type="Pfam" id="PF13439"/>
    </source>
</evidence>
<dbReference type="InterPro" id="IPR050194">
    <property type="entry name" value="Glycosyltransferase_grp1"/>
</dbReference>
<evidence type="ECO:0000259" key="1">
    <source>
        <dbReference type="Pfam" id="PF00534"/>
    </source>
</evidence>
<evidence type="ECO:0008006" key="5">
    <source>
        <dbReference type="Google" id="ProtNLM"/>
    </source>
</evidence>
<dbReference type="PANTHER" id="PTHR45947:SF3">
    <property type="entry name" value="SULFOQUINOVOSYL TRANSFERASE SQD2"/>
    <property type="match status" value="1"/>
</dbReference>
<dbReference type="SUPFAM" id="SSF53756">
    <property type="entry name" value="UDP-Glycosyltransferase/glycogen phosphorylase"/>
    <property type="match status" value="1"/>
</dbReference>
<dbReference type="InterPro" id="IPR028098">
    <property type="entry name" value="Glyco_trans_4-like_N"/>
</dbReference>
<reference evidence="3 4" key="1">
    <citation type="journal article" date="2016" name="Nat. Commun.">
        <title>Thousands of microbial genomes shed light on interconnected biogeochemical processes in an aquifer system.</title>
        <authorList>
            <person name="Anantharaman K."/>
            <person name="Brown C.T."/>
            <person name="Hug L.A."/>
            <person name="Sharon I."/>
            <person name="Castelle C.J."/>
            <person name="Probst A.J."/>
            <person name="Thomas B.C."/>
            <person name="Singh A."/>
            <person name="Wilkins M.J."/>
            <person name="Karaoz U."/>
            <person name="Brodie E.L."/>
            <person name="Williams K.H."/>
            <person name="Hubbard S.S."/>
            <person name="Banfield J.F."/>
        </authorList>
    </citation>
    <scope>NUCLEOTIDE SEQUENCE [LARGE SCALE GENOMIC DNA]</scope>
</reference>
<evidence type="ECO:0000313" key="3">
    <source>
        <dbReference type="EMBL" id="OGY44435.1"/>
    </source>
</evidence>
<dbReference type="Pfam" id="PF00534">
    <property type="entry name" value="Glycos_transf_1"/>
    <property type="match status" value="1"/>
</dbReference>
<dbReference type="InterPro" id="IPR001296">
    <property type="entry name" value="Glyco_trans_1"/>
</dbReference>
<proteinExistence type="predicted"/>
<gene>
    <name evidence="3" type="ORF">A2729_02110</name>
</gene>
<evidence type="ECO:0000313" key="4">
    <source>
        <dbReference type="Proteomes" id="UP000178930"/>
    </source>
</evidence>
<sequence>MIKKTLLVTLDFPPHLGGVASFYYNVCKRLPPDKIVVLAPDGKGADDFDHREHFPIIRKKLLNQFPQSWPRGLAGILKLAATVRWVSLIRGISQVVKNHHIELMIAGQVLPIGTLALIYYQRRKIPYIIFAHGLDILLPQNYLRKTVILKKILSRAKAIIANSHFTKDEIIKLGVKAEKIIVINPCPDNTPAMLSEWKAQELREEHELIGKKILLTVGRLVERKGHDLVIKALPEIIKSVPNLIYLIVGDGPNRKNLEHLVNENSLRDYVKFIGVASEKELACFYHLGNVFVMPARQLQNGDVEGFGMVYLEANSFGKPVIGGKSGGVTEAIIDGQTGLLVNPDNVNELIKAVIKLLTDMALAERLGLQGLERVTKDFDWQTQVEKIKEILK</sequence>
<name>A0A1G1XWH6_9BACT</name>
<feature type="domain" description="Glycosyl transferase family 1" evidence="1">
    <location>
        <begin position="201"/>
        <end position="369"/>
    </location>
</feature>
<protein>
    <recommendedName>
        <fullName evidence="5">Glycosyl transferase family 1 domain-containing protein</fullName>
    </recommendedName>
</protein>